<dbReference type="InterPro" id="IPR013106">
    <property type="entry name" value="Ig_V-set"/>
</dbReference>
<dbReference type="InterPro" id="IPR013098">
    <property type="entry name" value="Ig_I-set"/>
</dbReference>
<feature type="non-terminal residue" evidence="2">
    <location>
        <position position="1"/>
    </location>
</feature>
<sequence>PSPTTLAPTTSSELHYPEPSFVDPPGNVTVLLGQKASIKCTVRNLGVHRVAWLRSDPSIVLTVDSYVITRDPRVFVMNINDSYTLEIMYARYEDAGLYRCKINMKSQDVYLDVVAPHVYWVEDDGDLITMSSDDRSISEEYRKGDEVRTILTFPVIRREHFGDYRCIAKNSRGEAVHVFRIEEFATKTATSTPTVPPNVDDIVPANEIHPNGVAQNVTATVGGKVHLKCRLNDLGRYKIAWIRIDDSTVLSLGSSVILNDSRFSVKSDGGGYYALHIERTGYEDSGLYACQVNTNPVKTEYTALEVTGPSLFDEFLSSPSTVVAYLGESASLRCVARSTSRQPITWRRELLKEDAQNTKSHPPEIVAINFEGTEAEGPDTATLSCGARGHPAPVVYWTKRGHGGSLRADVGNAEVERHENDEARRTSYLRRVQHKDIDLYSCVAKNALGDTSAELRLINANNGARKA</sequence>
<dbReference type="SMART" id="SM00408">
    <property type="entry name" value="IGc2"/>
    <property type="match status" value="3"/>
</dbReference>
<dbReference type="GO" id="GO:0032589">
    <property type="term" value="C:neuron projection membrane"/>
    <property type="evidence" value="ECO:0007669"/>
    <property type="project" value="TreeGrafter"/>
</dbReference>
<dbReference type="InterPro" id="IPR013783">
    <property type="entry name" value="Ig-like_fold"/>
</dbReference>
<organism evidence="2 3">
    <name type="scientific">Amblyomma americanum</name>
    <name type="common">Lone star tick</name>
    <dbReference type="NCBI Taxonomy" id="6943"/>
    <lineage>
        <taxon>Eukaryota</taxon>
        <taxon>Metazoa</taxon>
        <taxon>Ecdysozoa</taxon>
        <taxon>Arthropoda</taxon>
        <taxon>Chelicerata</taxon>
        <taxon>Arachnida</taxon>
        <taxon>Acari</taxon>
        <taxon>Parasitiformes</taxon>
        <taxon>Ixodida</taxon>
        <taxon>Ixodoidea</taxon>
        <taxon>Ixodidae</taxon>
        <taxon>Amblyomminae</taxon>
        <taxon>Amblyomma</taxon>
    </lineage>
</organism>
<protein>
    <recommendedName>
        <fullName evidence="1">Ig-like domain-containing protein</fullName>
    </recommendedName>
</protein>
<dbReference type="Pfam" id="PF07679">
    <property type="entry name" value="I-set"/>
    <property type="match status" value="1"/>
</dbReference>
<feature type="domain" description="Ig-like" evidence="1">
    <location>
        <begin position="204"/>
        <end position="307"/>
    </location>
</feature>
<evidence type="ECO:0000259" key="1">
    <source>
        <dbReference type="PROSITE" id="PS50835"/>
    </source>
</evidence>
<dbReference type="AlphaFoldDB" id="A0AAQ4DEI7"/>
<dbReference type="SMART" id="SM00409">
    <property type="entry name" value="IG"/>
    <property type="match status" value="3"/>
</dbReference>
<dbReference type="GO" id="GO:0050808">
    <property type="term" value="P:synapse organization"/>
    <property type="evidence" value="ECO:0007669"/>
    <property type="project" value="TreeGrafter"/>
</dbReference>
<keyword evidence="3" id="KW-1185">Reference proteome</keyword>
<dbReference type="EMBL" id="JARKHS020031788">
    <property type="protein sequence ID" value="KAK8760877.1"/>
    <property type="molecule type" value="Genomic_DNA"/>
</dbReference>
<proteinExistence type="predicted"/>
<name>A0AAQ4DEI7_AMBAM</name>
<dbReference type="PROSITE" id="PS50835">
    <property type="entry name" value="IG_LIKE"/>
    <property type="match status" value="3"/>
</dbReference>
<dbReference type="Gene3D" id="2.60.40.10">
    <property type="entry name" value="Immunoglobulins"/>
    <property type="match status" value="4"/>
</dbReference>
<dbReference type="PANTHER" id="PTHR23279:SF41">
    <property type="entry name" value="DEFECTIVE PROBOSCIS EXTENSION RESPONSE 4-RELATED"/>
    <property type="match status" value="1"/>
</dbReference>
<reference evidence="2 3" key="1">
    <citation type="journal article" date="2023" name="Arcadia Sci">
        <title>De novo assembly of a long-read Amblyomma americanum tick genome.</title>
        <authorList>
            <person name="Chou S."/>
            <person name="Poskanzer K.E."/>
            <person name="Rollins M."/>
            <person name="Thuy-Boun P.S."/>
        </authorList>
    </citation>
    <scope>NUCLEOTIDE SEQUENCE [LARGE SCALE GENOMIC DNA]</scope>
    <source>
        <strain evidence="2">F_SG_1</strain>
        <tissue evidence="2">Salivary glands</tissue>
    </source>
</reference>
<feature type="domain" description="Ig-like" evidence="1">
    <location>
        <begin position="19"/>
        <end position="110"/>
    </location>
</feature>
<dbReference type="Proteomes" id="UP001321473">
    <property type="component" value="Unassembled WGS sequence"/>
</dbReference>
<feature type="domain" description="Ig-like" evidence="1">
    <location>
        <begin position="363"/>
        <end position="458"/>
    </location>
</feature>
<dbReference type="SMART" id="SM00406">
    <property type="entry name" value="IGv"/>
    <property type="match status" value="2"/>
</dbReference>
<evidence type="ECO:0000313" key="3">
    <source>
        <dbReference type="Proteomes" id="UP001321473"/>
    </source>
</evidence>
<evidence type="ECO:0000313" key="2">
    <source>
        <dbReference type="EMBL" id="KAK8760877.1"/>
    </source>
</evidence>
<accession>A0AAQ4DEI7</accession>
<dbReference type="PANTHER" id="PTHR23279">
    <property type="entry name" value="DEFECTIVE PROBOSCIS EXTENSION RESPONSE DPR -RELATED"/>
    <property type="match status" value="1"/>
</dbReference>
<dbReference type="SUPFAM" id="SSF48726">
    <property type="entry name" value="Immunoglobulin"/>
    <property type="match status" value="4"/>
</dbReference>
<dbReference type="Pfam" id="PF07686">
    <property type="entry name" value="V-set"/>
    <property type="match status" value="1"/>
</dbReference>
<comment type="caution">
    <text evidence="2">The sequence shown here is derived from an EMBL/GenBank/DDBJ whole genome shotgun (WGS) entry which is preliminary data.</text>
</comment>
<dbReference type="InterPro" id="IPR037448">
    <property type="entry name" value="Zig-8"/>
</dbReference>
<dbReference type="InterPro" id="IPR003599">
    <property type="entry name" value="Ig_sub"/>
</dbReference>
<gene>
    <name evidence="2" type="ORF">V5799_027856</name>
</gene>
<dbReference type="InterPro" id="IPR003598">
    <property type="entry name" value="Ig_sub2"/>
</dbReference>
<dbReference type="InterPro" id="IPR036179">
    <property type="entry name" value="Ig-like_dom_sf"/>
</dbReference>
<dbReference type="InterPro" id="IPR007110">
    <property type="entry name" value="Ig-like_dom"/>
</dbReference>
<dbReference type="Pfam" id="PF13927">
    <property type="entry name" value="Ig_3"/>
    <property type="match status" value="1"/>
</dbReference>